<dbReference type="OrthoDB" id="843225at2759"/>
<evidence type="ECO:0000256" key="1">
    <source>
        <dbReference type="ARBA" id="ARBA00022614"/>
    </source>
</evidence>
<reference evidence="6" key="1">
    <citation type="journal article" date="2021" name="bioRxiv">
        <title>Whole Genome Assembly and Annotation of Northern Wild Rice, Zizania palustris L., Supports a Whole Genome Duplication in the Zizania Genus.</title>
        <authorList>
            <person name="Haas M."/>
            <person name="Kono T."/>
            <person name="Macchietto M."/>
            <person name="Millas R."/>
            <person name="McGilp L."/>
            <person name="Shao M."/>
            <person name="Duquette J."/>
            <person name="Hirsch C.N."/>
            <person name="Kimball J."/>
        </authorList>
    </citation>
    <scope>NUCLEOTIDE SEQUENCE</scope>
    <source>
        <tissue evidence="6">Fresh leaf tissue</tissue>
    </source>
</reference>
<dbReference type="PANTHER" id="PTHR48060:SF21">
    <property type="entry name" value="L DOMAIN-LIKE PROTEIN"/>
    <property type="match status" value="1"/>
</dbReference>
<dbReference type="InterPro" id="IPR053211">
    <property type="entry name" value="DNA_repair-toleration"/>
</dbReference>
<reference evidence="6" key="2">
    <citation type="submission" date="2021-02" db="EMBL/GenBank/DDBJ databases">
        <authorList>
            <person name="Kimball J.A."/>
            <person name="Haas M.W."/>
            <person name="Macchietto M."/>
            <person name="Kono T."/>
            <person name="Duquette J."/>
            <person name="Shao M."/>
        </authorList>
    </citation>
    <scope>NUCLEOTIDE SEQUENCE</scope>
    <source>
        <tissue evidence="6">Fresh leaf tissue</tissue>
    </source>
</reference>
<protein>
    <recommendedName>
        <fullName evidence="8">Leucine-rich repeat-containing N-terminal plant-type domain-containing protein</fullName>
    </recommendedName>
</protein>
<dbReference type="Pfam" id="PF08263">
    <property type="entry name" value="LRRNT_2"/>
    <property type="match status" value="1"/>
</dbReference>
<name>A0A8J6BBB3_ZIZPA</name>
<dbReference type="PANTHER" id="PTHR48060">
    <property type="entry name" value="DNA DAMAGE-REPAIR/TOLERATION PROTEIN DRT100"/>
    <property type="match status" value="1"/>
</dbReference>
<organism evidence="6 7">
    <name type="scientific">Zizania palustris</name>
    <name type="common">Northern wild rice</name>
    <dbReference type="NCBI Taxonomy" id="103762"/>
    <lineage>
        <taxon>Eukaryota</taxon>
        <taxon>Viridiplantae</taxon>
        <taxon>Streptophyta</taxon>
        <taxon>Embryophyta</taxon>
        <taxon>Tracheophyta</taxon>
        <taxon>Spermatophyta</taxon>
        <taxon>Magnoliopsida</taxon>
        <taxon>Liliopsida</taxon>
        <taxon>Poales</taxon>
        <taxon>Poaceae</taxon>
        <taxon>BOP clade</taxon>
        <taxon>Oryzoideae</taxon>
        <taxon>Oryzeae</taxon>
        <taxon>Zizaniinae</taxon>
        <taxon>Zizania</taxon>
    </lineage>
</organism>
<dbReference type="InterPro" id="IPR006016">
    <property type="entry name" value="UspA"/>
</dbReference>
<keyword evidence="1" id="KW-0433">Leucine-rich repeat</keyword>
<evidence type="ECO:0000313" key="6">
    <source>
        <dbReference type="EMBL" id="KAG8084912.1"/>
    </source>
</evidence>
<sequence>MIVTGGRRNIGVAVDFTACSKAALRWALASLARPGDRLVLGPVKGSFQYEHGVANLWEHKAHVEVVAKVYWGEPARKLTEAVHSVPLQWLVVGSRGIGAVKRVLMGSISTYVVNHATCPVTVVREKEHYFDLPDGCYHGLSNGWQAKQILHCSVLFFGFYRSWHLCTSWLPHQDTSTCYLLQVKGGSTDPDAFLSGWSPEADVCSWHGVTCLTGDGIAIGLNLPVRPIGDNIAGDRRPCLRRVYDLSSNSLAGEIPLELGTMQRLRTLLLHSNFLTGAIPPELGGLKNLKLSGAIPHQIGNLKQLQQLTLLSSLQSLNLANNRFSGEIPAEIGNLSSLTYLNLLGNRLTGGIPEELNQLSPAGFGLVQEQSFR</sequence>
<dbReference type="CDD" id="cd23659">
    <property type="entry name" value="USP_At3g01520-like"/>
    <property type="match status" value="1"/>
</dbReference>
<evidence type="ECO:0000259" key="5">
    <source>
        <dbReference type="Pfam" id="PF08263"/>
    </source>
</evidence>
<feature type="domain" description="UspA" evidence="4">
    <location>
        <begin position="59"/>
        <end position="124"/>
    </location>
</feature>
<dbReference type="Proteomes" id="UP000729402">
    <property type="component" value="Unassembled WGS sequence"/>
</dbReference>
<keyword evidence="2" id="KW-0732">Signal</keyword>
<evidence type="ECO:0000313" key="7">
    <source>
        <dbReference type="Proteomes" id="UP000729402"/>
    </source>
</evidence>
<feature type="domain" description="Leucine-rich repeat-containing N-terminal plant-type" evidence="5">
    <location>
        <begin position="180"/>
        <end position="211"/>
    </location>
</feature>
<proteinExistence type="predicted"/>
<evidence type="ECO:0000256" key="2">
    <source>
        <dbReference type="ARBA" id="ARBA00022729"/>
    </source>
</evidence>
<dbReference type="InterPro" id="IPR013210">
    <property type="entry name" value="LRR_N_plant-typ"/>
</dbReference>
<dbReference type="AlphaFoldDB" id="A0A8J6BBB3"/>
<comment type="caution">
    <text evidence="6">The sequence shown here is derived from an EMBL/GenBank/DDBJ whole genome shotgun (WGS) entry which is preliminary data.</text>
</comment>
<keyword evidence="3" id="KW-0677">Repeat</keyword>
<accession>A0A8J6BBB3</accession>
<dbReference type="EMBL" id="JAAALK010000082">
    <property type="protein sequence ID" value="KAG8084912.1"/>
    <property type="molecule type" value="Genomic_DNA"/>
</dbReference>
<dbReference type="Pfam" id="PF00582">
    <property type="entry name" value="Usp"/>
    <property type="match status" value="1"/>
</dbReference>
<keyword evidence="7" id="KW-1185">Reference proteome</keyword>
<evidence type="ECO:0000256" key="3">
    <source>
        <dbReference type="ARBA" id="ARBA00022737"/>
    </source>
</evidence>
<dbReference type="Pfam" id="PF00560">
    <property type="entry name" value="LRR_1"/>
    <property type="match status" value="3"/>
</dbReference>
<dbReference type="InterPro" id="IPR001611">
    <property type="entry name" value="Leu-rich_rpt"/>
</dbReference>
<evidence type="ECO:0008006" key="8">
    <source>
        <dbReference type="Google" id="ProtNLM"/>
    </source>
</evidence>
<evidence type="ECO:0000259" key="4">
    <source>
        <dbReference type="Pfam" id="PF00582"/>
    </source>
</evidence>
<gene>
    <name evidence="6" type="ORF">GUJ93_ZPchr0010g7327</name>
</gene>